<dbReference type="EMBL" id="CAUJNA010001698">
    <property type="protein sequence ID" value="CAJ1388490.1"/>
    <property type="molecule type" value="Genomic_DNA"/>
</dbReference>
<comment type="caution">
    <text evidence="1">The sequence shown here is derived from an EMBL/GenBank/DDBJ whole genome shotgun (WGS) entry which is preliminary data.</text>
</comment>
<dbReference type="Proteomes" id="UP001178507">
    <property type="component" value="Unassembled WGS sequence"/>
</dbReference>
<keyword evidence="2" id="KW-1185">Reference proteome</keyword>
<gene>
    <name evidence="1" type="ORF">EVOR1521_LOCUS14343</name>
</gene>
<organism evidence="1 2">
    <name type="scientific">Effrenium voratum</name>
    <dbReference type="NCBI Taxonomy" id="2562239"/>
    <lineage>
        <taxon>Eukaryota</taxon>
        <taxon>Sar</taxon>
        <taxon>Alveolata</taxon>
        <taxon>Dinophyceae</taxon>
        <taxon>Suessiales</taxon>
        <taxon>Symbiodiniaceae</taxon>
        <taxon>Effrenium</taxon>
    </lineage>
</organism>
<accession>A0AA36IJJ1</accession>
<protein>
    <submittedName>
        <fullName evidence="1">Uncharacterized protein</fullName>
    </submittedName>
</protein>
<name>A0AA36IJJ1_9DINO</name>
<reference evidence="1" key="1">
    <citation type="submission" date="2023-08" db="EMBL/GenBank/DDBJ databases">
        <authorList>
            <person name="Chen Y."/>
            <person name="Shah S."/>
            <person name="Dougan E. K."/>
            <person name="Thang M."/>
            <person name="Chan C."/>
        </authorList>
    </citation>
    <scope>NUCLEOTIDE SEQUENCE</scope>
</reference>
<evidence type="ECO:0000313" key="2">
    <source>
        <dbReference type="Proteomes" id="UP001178507"/>
    </source>
</evidence>
<proteinExistence type="predicted"/>
<evidence type="ECO:0000313" key="1">
    <source>
        <dbReference type="EMBL" id="CAJ1388490.1"/>
    </source>
</evidence>
<dbReference type="AlphaFoldDB" id="A0AA36IJJ1"/>
<sequence length="135" mass="14388">MEPAVGLPLGVNEYAPLGISTVSSSTSPLARAAAGARRLHFQSSEICCQVRGARRQCSGRVTEATALEVILGVSLRSLLLAHRPFFGSRGAGGFLRGGTGLLFQRKNRWASNHPWIISGGFKNSLSRLSCMLSFA</sequence>